<evidence type="ECO:0000313" key="3">
    <source>
        <dbReference type="EMBL" id="GAA3666004.1"/>
    </source>
</evidence>
<accession>A0ABP7BNL6</accession>
<gene>
    <name evidence="3" type="ORF">GCM10023081_00980</name>
</gene>
<keyword evidence="2" id="KW-1133">Transmembrane helix</keyword>
<keyword evidence="2" id="KW-0812">Transmembrane</keyword>
<evidence type="ECO:0000256" key="2">
    <source>
        <dbReference type="SAM" id="Phobius"/>
    </source>
</evidence>
<feature type="region of interest" description="Disordered" evidence="1">
    <location>
        <begin position="12"/>
        <end position="36"/>
    </location>
</feature>
<feature type="transmembrane region" description="Helical" evidence="2">
    <location>
        <begin position="45"/>
        <end position="66"/>
    </location>
</feature>
<protein>
    <submittedName>
        <fullName evidence="3">Uncharacterized protein</fullName>
    </submittedName>
</protein>
<feature type="transmembrane region" description="Helical" evidence="2">
    <location>
        <begin position="108"/>
        <end position="131"/>
    </location>
</feature>
<reference evidence="4" key="1">
    <citation type="journal article" date="2019" name="Int. J. Syst. Evol. Microbiol.">
        <title>The Global Catalogue of Microorganisms (GCM) 10K type strain sequencing project: providing services to taxonomists for standard genome sequencing and annotation.</title>
        <authorList>
            <consortium name="The Broad Institute Genomics Platform"/>
            <consortium name="The Broad Institute Genome Sequencing Center for Infectious Disease"/>
            <person name="Wu L."/>
            <person name="Ma J."/>
        </authorList>
    </citation>
    <scope>NUCLEOTIDE SEQUENCE [LARGE SCALE GENOMIC DNA]</scope>
    <source>
        <strain evidence="4">JCM 30742</strain>
    </source>
</reference>
<name>A0ABP7BNL6_9MICC</name>
<sequence length="163" mass="18043">MEDGQPRRMMTSILDIRERPPHDGGMTSKLDKKDRSERDRGISRAYHLDFWPGMAGYAVVLTAVLLWGDLDGSSPWRFLWAVLPVIPALWMVRAVLRHVRRIDDYQRFLLLQSLGGGFAVAMVASVTVGFLEIAGLGLTGMGWIVYGAGMLGWIATGAVVGRQ</sequence>
<dbReference type="EMBL" id="BAABEO010000001">
    <property type="protein sequence ID" value="GAA3666004.1"/>
    <property type="molecule type" value="Genomic_DNA"/>
</dbReference>
<dbReference type="Proteomes" id="UP001500752">
    <property type="component" value="Unassembled WGS sequence"/>
</dbReference>
<organism evidence="3 4">
    <name type="scientific">Arthrobacter ginkgonis</name>
    <dbReference type="NCBI Taxonomy" id="1630594"/>
    <lineage>
        <taxon>Bacteria</taxon>
        <taxon>Bacillati</taxon>
        <taxon>Actinomycetota</taxon>
        <taxon>Actinomycetes</taxon>
        <taxon>Micrococcales</taxon>
        <taxon>Micrococcaceae</taxon>
        <taxon>Arthrobacter</taxon>
    </lineage>
</organism>
<feature type="transmembrane region" description="Helical" evidence="2">
    <location>
        <begin position="78"/>
        <end position="96"/>
    </location>
</feature>
<feature type="transmembrane region" description="Helical" evidence="2">
    <location>
        <begin position="143"/>
        <end position="161"/>
    </location>
</feature>
<comment type="caution">
    <text evidence="3">The sequence shown here is derived from an EMBL/GenBank/DDBJ whole genome shotgun (WGS) entry which is preliminary data.</text>
</comment>
<proteinExistence type="predicted"/>
<evidence type="ECO:0000313" key="4">
    <source>
        <dbReference type="Proteomes" id="UP001500752"/>
    </source>
</evidence>
<evidence type="ECO:0000256" key="1">
    <source>
        <dbReference type="SAM" id="MobiDB-lite"/>
    </source>
</evidence>
<keyword evidence="2" id="KW-0472">Membrane</keyword>
<keyword evidence="4" id="KW-1185">Reference proteome</keyword>